<dbReference type="Proteomes" id="UP001164929">
    <property type="component" value="Chromosome 2"/>
</dbReference>
<evidence type="ECO:0000313" key="2">
    <source>
        <dbReference type="Proteomes" id="UP001164929"/>
    </source>
</evidence>
<gene>
    <name evidence="1" type="ORF">NC653_005505</name>
</gene>
<accession>A0AAD6RCC6</accession>
<protein>
    <submittedName>
        <fullName evidence="1">Uncharacterized protein</fullName>
    </submittedName>
</protein>
<reference evidence="1" key="1">
    <citation type="journal article" date="2023" name="Mol. Ecol. Resour.">
        <title>Chromosome-level genome assembly of a triploid poplar Populus alba 'Berolinensis'.</title>
        <authorList>
            <person name="Chen S."/>
            <person name="Yu Y."/>
            <person name="Wang X."/>
            <person name="Wang S."/>
            <person name="Zhang T."/>
            <person name="Zhou Y."/>
            <person name="He R."/>
            <person name="Meng N."/>
            <person name="Wang Y."/>
            <person name="Liu W."/>
            <person name="Liu Z."/>
            <person name="Liu J."/>
            <person name="Guo Q."/>
            <person name="Huang H."/>
            <person name="Sederoff R.R."/>
            <person name="Wang G."/>
            <person name="Qu G."/>
            <person name="Chen S."/>
        </authorList>
    </citation>
    <scope>NUCLEOTIDE SEQUENCE</scope>
    <source>
        <strain evidence="1">SC-2020</strain>
    </source>
</reference>
<dbReference type="PANTHER" id="PTHR10593">
    <property type="entry name" value="SERINE/THREONINE-PROTEIN KINASE RIO"/>
    <property type="match status" value="1"/>
</dbReference>
<evidence type="ECO:0000313" key="1">
    <source>
        <dbReference type="EMBL" id="KAJ7006167.1"/>
    </source>
</evidence>
<dbReference type="PANTHER" id="PTHR10593:SF236">
    <property type="entry name" value="PROTEIN INDETERMINATE-DOMAIN 11"/>
    <property type="match status" value="1"/>
</dbReference>
<comment type="caution">
    <text evidence="1">The sequence shown here is derived from an EMBL/GenBank/DDBJ whole genome shotgun (WGS) entry which is preliminary data.</text>
</comment>
<organism evidence="1 2">
    <name type="scientific">Populus alba x Populus x berolinensis</name>
    <dbReference type="NCBI Taxonomy" id="444605"/>
    <lineage>
        <taxon>Eukaryota</taxon>
        <taxon>Viridiplantae</taxon>
        <taxon>Streptophyta</taxon>
        <taxon>Embryophyta</taxon>
        <taxon>Tracheophyta</taxon>
        <taxon>Spermatophyta</taxon>
        <taxon>Magnoliopsida</taxon>
        <taxon>eudicotyledons</taxon>
        <taxon>Gunneridae</taxon>
        <taxon>Pentapetalae</taxon>
        <taxon>rosids</taxon>
        <taxon>fabids</taxon>
        <taxon>Malpighiales</taxon>
        <taxon>Salicaceae</taxon>
        <taxon>Saliceae</taxon>
        <taxon>Populus</taxon>
    </lineage>
</organism>
<dbReference type="GO" id="GO:0003700">
    <property type="term" value="F:DNA-binding transcription factor activity"/>
    <property type="evidence" value="ECO:0007669"/>
    <property type="project" value="TreeGrafter"/>
</dbReference>
<dbReference type="InterPro" id="IPR031140">
    <property type="entry name" value="IDD1-16"/>
</dbReference>
<dbReference type="AlphaFoldDB" id="A0AAD6RCC6"/>
<sequence>MFDCMFSSSQTCSLQPCPIQLLCLKKLVYLLAQEFKILTQTLKLIALSPKTLLTTNRFVCEICIKGFQRDQFFSFIGGVITLLGS</sequence>
<dbReference type="EMBL" id="JAQIZT010000002">
    <property type="protein sequence ID" value="KAJ7006167.1"/>
    <property type="molecule type" value="Genomic_DNA"/>
</dbReference>
<name>A0AAD6RCC6_9ROSI</name>
<proteinExistence type="predicted"/>
<keyword evidence="2" id="KW-1185">Reference proteome</keyword>
<dbReference type="GO" id="GO:0005634">
    <property type="term" value="C:nucleus"/>
    <property type="evidence" value="ECO:0007669"/>
    <property type="project" value="TreeGrafter"/>
</dbReference>